<dbReference type="Proteomes" id="UP000676967">
    <property type="component" value="Chromosome"/>
</dbReference>
<reference evidence="1 2" key="1">
    <citation type="submission" date="2020-08" db="EMBL/GenBank/DDBJ databases">
        <title>Whole genome shotgun sequence of Actinoplanes ianthinogenes NBRC 13996.</title>
        <authorList>
            <person name="Komaki H."/>
            <person name="Tamura T."/>
        </authorList>
    </citation>
    <scope>NUCLEOTIDE SEQUENCE [LARGE SCALE GENOMIC DNA]</scope>
    <source>
        <strain evidence="1 2">NBRC 13996</strain>
    </source>
</reference>
<dbReference type="EMBL" id="AP023356">
    <property type="protein sequence ID" value="BCJ47713.1"/>
    <property type="molecule type" value="Genomic_DNA"/>
</dbReference>
<evidence type="ECO:0000313" key="2">
    <source>
        <dbReference type="Proteomes" id="UP000676967"/>
    </source>
</evidence>
<sequence>MIARCDPRFLGEPFSCWSLTKPHDYLIASGRGATISVETVRRILHEHGVIRQTSKTWKAGNDRDFTAKMRRVLDLYDRPPAGGPGRLRR</sequence>
<accession>A0ABN6CR50</accession>
<gene>
    <name evidence="1" type="ORF">Aiant_83700</name>
</gene>
<organism evidence="1 2">
    <name type="scientific">Actinoplanes ianthinogenes</name>
    <dbReference type="NCBI Taxonomy" id="122358"/>
    <lineage>
        <taxon>Bacteria</taxon>
        <taxon>Bacillati</taxon>
        <taxon>Actinomycetota</taxon>
        <taxon>Actinomycetes</taxon>
        <taxon>Micromonosporales</taxon>
        <taxon>Micromonosporaceae</taxon>
        <taxon>Actinoplanes</taxon>
    </lineage>
</organism>
<proteinExistence type="predicted"/>
<name>A0ABN6CR50_9ACTN</name>
<evidence type="ECO:0008006" key="3">
    <source>
        <dbReference type="Google" id="ProtNLM"/>
    </source>
</evidence>
<keyword evidence="2" id="KW-1185">Reference proteome</keyword>
<evidence type="ECO:0000313" key="1">
    <source>
        <dbReference type="EMBL" id="BCJ47713.1"/>
    </source>
</evidence>
<protein>
    <recommendedName>
        <fullName evidence="3">Integrase</fullName>
    </recommendedName>
</protein>